<dbReference type="GO" id="GO:0006412">
    <property type="term" value="P:translation"/>
    <property type="evidence" value="ECO:0007669"/>
    <property type="project" value="TreeGrafter"/>
</dbReference>
<evidence type="ECO:0000259" key="5">
    <source>
        <dbReference type="Pfam" id="PF17384"/>
    </source>
</evidence>
<dbReference type="CDD" id="cd01734">
    <property type="entry name" value="YlxS_C"/>
    <property type="match status" value="1"/>
</dbReference>
<dbReference type="PANTHER" id="PTHR33867:SF1">
    <property type="entry name" value="RIBOSOME MATURATION FACTOR RIMP"/>
    <property type="match status" value="1"/>
</dbReference>
<dbReference type="Proteomes" id="UP000178606">
    <property type="component" value="Unassembled WGS sequence"/>
</dbReference>
<dbReference type="SUPFAM" id="SSF75420">
    <property type="entry name" value="YhbC-like, N-terminal domain"/>
    <property type="match status" value="1"/>
</dbReference>
<evidence type="ECO:0000313" key="7">
    <source>
        <dbReference type="Proteomes" id="UP000178606"/>
    </source>
</evidence>
<dbReference type="PANTHER" id="PTHR33867">
    <property type="entry name" value="RIBOSOME MATURATION FACTOR RIMP"/>
    <property type="match status" value="1"/>
</dbReference>
<dbReference type="HAMAP" id="MF_01077">
    <property type="entry name" value="RimP"/>
    <property type="match status" value="1"/>
</dbReference>
<feature type="domain" description="Ribosome maturation factor RimP C-terminal" evidence="5">
    <location>
        <begin position="88"/>
        <end position="149"/>
    </location>
</feature>
<protein>
    <recommendedName>
        <fullName evidence="3">Ribosome maturation factor RimP</fullName>
    </recommendedName>
</protein>
<comment type="caution">
    <text evidence="6">The sequence shown here is derived from an EMBL/GenBank/DDBJ whole genome shotgun (WGS) entry which is preliminary data.</text>
</comment>
<accession>A0A1F6CDX3</accession>
<evidence type="ECO:0000256" key="2">
    <source>
        <dbReference type="ARBA" id="ARBA00022517"/>
    </source>
</evidence>
<evidence type="ECO:0000259" key="4">
    <source>
        <dbReference type="Pfam" id="PF02576"/>
    </source>
</evidence>
<dbReference type="InterPro" id="IPR003728">
    <property type="entry name" value="Ribosome_maturation_RimP"/>
</dbReference>
<dbReference type="GO" id="GO:0005829">
    <property type="term" value="C:cytosol"/>
    <property type="evidence" value="ECO:0007669"/>
    <property type="project" value="TreeGrafter"/>
</dbReference>
<dbReference type="GO" id="GO:0000028">
    <property type="term" value="P:ribosomal small subunit assembly"/>
    <property type="evidence" value="ECO:0007669"/>
    <property type="project" value="TreeGrafter"/>
</dbReference>
<comment type="subcellular location">
    <subcellularLocation>
        <location evidence="3">Cytoplasm</location>
    </subcellularLocation>
</comment>
<keyword evidence="1 3" id="KW-0963">Cytoplasm</keyword>
<dbReference type="SUPFAM" id="SSF74942">
    <property type="entry name" value="YhbC-like, C-terminal domain"/>
    <property type="match status" value="1"/>
</dbReference>
<dbReference type="Pfam" id="PF17384">
    <property type="entry name" value="DUF150_C"/>
    <property type="match status" value="1"/>
</dbReference>
<dbReference type="Pfam" id="PF02576">
    <property type="entry name" value="RimP_N"/>
    <property type="match status" value="1"/>
</dbReference>
<reference evidence="6 7" key="1">
    <citation type="journal article" date="2016" name="Nat. Commun.">
        <title>Thousands of microbial genomes shed light on interconnected biogeochemical processes in an aquifer system.</title>
        <authorList>
            <person name="Anantharaman K."/>
            <person name="Brown C.T."/>
            <person name="Hug L.A."/>
            <person name="Sharon I."/>
            <person name="Castelle C.J."/>
            <person name="Probst A.J."/>
            <person name="Thomas B.C."/>
            <person name="Singh A."/>
            <person name="Wilkins M.J."/>
            <person name="Karaoz U."/>
            <person name="Brodie E.L."/>
            <person name="Williams K.H."/>
            <person name="Hubbard S.S."/>
            <person name="Banfield J.F."/>
        </authorList>
    </citation>
    <scope>NUCLEOTIDE SEQUENCE [LARGE SCALE GENOMIC DNA]</scope>
    <source>
        <strain evidence="7">RIFCSPLOWO2_12_FULL_64_10</strain>
    </source>
</reference>
<evidence type="ECO:0000313" key="6">
    <source>
        <dbReference type="EMBL" id="OGG47122.1"/>
    </source>
</evidence>
<dbReference type="AlphaFoldDB" id="A0A1F6CDX3"/>
<dbReference type="InterPro" id="IPR028998">
    <property type="entry name" value="RimP_C"/>
</dbReference>
<name>A0A1F6CDX3_HANXR</name>
<gene>
    <name evidence="3" type="primary">rimP</name>
    <name evidence="6" type="ORF">A3F84_16870</name>
</gene>
<dbReference type="InterPro" id="IPR028989">
    <property type="entry name" value="RimP_N"/>
</dbReference>
<dbReference type="Gene3D" id="3.30.300.70">
    <property type="entry name" value="RimP-like superfamily, N-terminal"/>
    <property type="match status" value="1"/>
</dbReference>
<evidence type="ECO:0000256" key="1">
    <source>
        <dbReference type="ARBA" id="ARBA00022490"/>
    </source>
</evidence>
<dbReference type="InterPro" id="IPR035956">
    <property type="entry name" value="RimP_N_sf"/>
</dbReference>
<dbReference type="InterPro" id="IPR036847">
    <property type="entry name" value="RimP_C_sf"/>
</dbReference>
<comment type="function">
    <text evidence="3">Required for maturation of 30S ribosomal subunits.</text>
</comment>
<comment type="similarity">
    <text evidence="3">Belongs to the RimP family.</text>
</comment>
<sequence>MDDAEVLERLEQVIRPLLESEHFELVELNLGGGRRRRRLCVFVDRPGGITVDECARLNRMIGHALDAEDPIEGSYVLEVSSPGLDRLLKTERDFTRSTGRKVRVILATGAVHVGVLKACSEGTVVLDISGEPLSLDRSAIAKANLEVEF</sequence>
<keyword evidence="2 3" id="KW-0690">Ribosome biogenesis</keyword>
<proteinExistence type="inferred from homology"/>
<evidence type="ECO:0000256" key="3">
    <source>
        <dbReference type="HAMAP-Rule" id="MF_01077"/>
    </source>
</evidence>
<organism evidence="6 7">
    <name type="scientific">Handelsmanbacteria sp. (strain RIFCSPLOWO2_12_FULL_64_10)</name>
    <dbReference type="NCBI Taxonomy" id="1817868"/>
    <lineage>
        <taxon>Bacteria</taxon>
        <taxon>Candidatus Handelsmaniibacteriota</taxon>
    </lineage>
</organism>
<feature type="domain" description="Ribosome maturation factor RimP N-terminal" evidence="4">
    <location>
        <begin position="14"/>
        <end position="85"/>
    </location>
</feature>
<dbReference type="EMBL" id="MFKF01000272">
    <property type="protein sequence ID" value="OGG47122.1"/>
    <property type="molecule type" value="Genomic_DNA"/>
</dbReference>